<dbReference type="InterPro" id="IPR058163">
    <property type="entry name" value="LysR-type_TF_proteobact-type"/>
</dbReference>
<dbReference type="EMBL" id="SODO01000007">
    <property type="protein sequence ID" value="TDW58655.1"/>
    <property type="molecule type" value="Genomic_DNA"/>
</dbReference>
<organism evidence="6 8">
    <name type="scientific">Oceanimonas baumannii</name>
    <dbReference type="NCBI Taxonomy" id="129578"/>
    <lineage>
        <taxon>Bacteria</taxon>
        <taxon>Pseudomonadati</taxon>
        <taxon>Pseudomonadota</taxon>
        <taxon>Gammaproteobacteria</taxon>
        <taxon>Aeromonadales</taxon>
        <taxon>Aeromonadaceae</taxon>
        <taxon>Oceanimonas</taxon>
    </lineage>
</organism>
<comment type="caution">
    <text evidence="6">The sequence shown here is derived from an EMBL/GenBank/DDBJ whole genome shotgun (WGS) entry which is preliminary data.</text>
</comment>
<dbReference type="PROSITE" id="PS50931">
    <property type="entry name" value="HTH_LYSR"/>
    <property type="match status" value="1"/>
</dbReference>
<sequence>MSKSELPLNAIRVFVTIVQNRSLTLAARALGISQSAVSRHLSTLEHYAGQKLIERSPFKLTPGGLQFFELVEEPVGTIEMAARQLPQDHSAPSSLLLRTSMASFSMAVLVPLLAEYTRQTRVEVSLLTSMSQPEPDDEFDILISRDLQLNSTDHWQLCGEELVCVGAPELVNAYAMQTQVHSWPMIKTRSRPDVIPFWSQAREVAAAAIQTKATYDHLYLSVAAAVAGIGFLITPEILVREQIRLGSLVAVHTPLRYTAQYSAFINRSSQKVQLAVDFCRWLKLQLHT</sequence>
<dbReference type="SUPFAM" id="SSF46785">
    <property type="entry name" value="Winged helix' DNA-binding domain"/>
    <property type="match status" value="1"/>
</dbReference>
<dbReference type="Pfam" id="PF03466">
    <property type="entry name" value="LysR_substrate"/>
    <property type="match status" value="1"/>
</dbReference>
<evidence type="ECO:0000256" key="3">
    <source>
        <dbReference type="ARBA" id="ARBA00023125"/>
    </source>
</evidence>
<dbReference type="PRINTS" id="PR00039">
    <property type="entry name" value="HTHLYSR"/>
</dbReference>
<protein>
    <submittedName>
        <fullName evidence="7">DNA-binding transcriptional LysR family regulator</fullName>
    </submittedName>
</protein>
<keyword evidence="9" id="KW-1185">Reference proteome</keyword>
<dbReference type="InterPro" id="IPR000847">
    <property type="entry name" value="LysR_HTH_N"/>
</dbReference>
<reference evidence="7 9" key="2">
    <citation type="submission" date="2019-03" db="EMBL/GenBank/DDBJ databases">
        <title>Genomic Encyclopedia of Archaeal and Bacterial Type Strains, Phase II (KMG-II): from individual species to whole genera.</title>
        <authorList>
            <person name="Goeker M."/>
        </authorList>
    </citation>
    <scope>NUCLEOTIDE SEQUENCE [LARGE SCALE GENOMIC DNA]</scope>
    <source>
        <strain evidence="7 9">DSM 15594</strain>
    </source>
</reference>
<proteinExistence type="inferred from homology"/>
<dbReference type="Proteomes" id="UP000295058">
    <property type="component" value="Unassembled WGS sequence"/>
</dbReference>
<accession>A0A235CHZ7</accession>
<evidence type="ECO:0000256" key="1">
    <source>
        <dbReference type="ARBA" id="ARBA00009437"/>
    </source>
</evidence>
<dbReference type="PANTHER" id="PTHR30537:SF74">
    <property type="entry name" value="HTH-TYPE TRANSCRIPTIONAL REGULATOR TRPI"/>
    <property type="match status" value="1"/>
</dbReference>
<dbReference type="InterPro" id="IPR036390">
    <property type="entry name" value="WH_DNA-bd_sf"/>
</dbReference>
<dbReference type="InterPro" id="IPR005119">
    <property type="entry name" value="LysR_subst-bd"/>
</dbReference>
<dbReference type="Gene3D" id="1.10.10.10">
    <property type="entry name" value="Winged helix-like DNA-binding domain superfamily/Winged helix DNA-binding domain"/>
    <property type="match status" value="1"/>
</dbReference>
<evidence type="ECO:0000256" key="2">
    <source>
        <dbReference type="ARBA" id="ARBA00023015"/>
    </source>
</evidence>
<evidence type="ECO:0000313" key="9">
    <source>
        <dbReference type="Proteomes" id="UP000295058"/>
    </source>
</evidence>
<dbReference type="GO" id="GO:0006351">
    <property type="term" value="P:DNA-templated transcription"/>
    <property type="evidence" value="ECO:0007669"/>
    <property type="project" value="TreeGrafter"/>
</dbReference>
<keyword evidence="3 7" id="KW-0238">DNA-binding</keyword>
<keyword evidence="2" id="KW-0805">Transcription regulation</keyword>
<dbReference type="EMBL" id="NQJF01000008">
    <property type="protein sequence ID" value="OYD24004.1"/>
    <property type="molecule type" value="Genomic_DNA"/>
</dbReference>
<keyword evidence="4" id="KW-0804">Transcription</keyword>
<dbReference type="InterPro" id="IPR036388">
    <property type="entry name" value="WH-like_DNA-bd_sf"/>
</dbReference>
<evidence type="ECO:0000256" key="4">
    <source>
        <dbReference type="ARBA" id="ARBA00023163"/>
    </source>
</evidence>
<dbReference type="GO" id="GO:0043565">
    <property type="term" value="F:sequence-specific DNA binding"/>
    <property type="evidence" value="ECO:0007669"/>
    <property type="project" value="TreeGrafter"/>
</dbReference>
<dbReference type="GO" id="GO:0003700">
    <property type="term" value="F:DNA-binding transcription factor activity"/>
    <property type="evidence" value="ECO:0007669"/>
    <property type="project" value="InterPro"/>
</dbReference>
<evidence type="ECO:0000259" key="5">
    <source>
        <dbReference type="PROSITE" id="PS50931"/>
    </source>
</evidence>
<dbReference type="PANTHER" id="PTHR30537">
    <property type="entry name" value="HTH-TYPE TRANSCRIPTIONAL REGULATOR"/>
    <property type="match status" value="1"/>
</dbReference>
<evidence type="ECO:0000313" key="6">
    <source>
        <dbReference type="EMBL" id="OYD24004.1"/>
    </source>
</evidence>
<evidence type="ECO:0000313" key="8">
    <source>
        <dbReference type="Proteomes" id="UP000243640"/>
    </source>
</evidence>
<dbReference type="Gene3D" id="3.40.190.10">
    <property type="entry name" value="Periplasmic binding protein-like II"/>
    <property type="match status" value="1"/>
</dbReference>
<dbReference type="Proteomes" id="UP000243640">
    <property type="component" value="Unassembled WGS sequence"/>
</dbReference>
<comment type="similarity">
    <text evidence="1">Belongs to the LysR transcriptional regulatory family.</text>
</comment>
<feature type="domain" description="HTH lysR-type" evidence="5">
    <location>
        <begin position="6"/>
        <end position="63"/>
    </location>
</feature>
<dbReference type="SUPFAM" id="SSF53850">
    <property type="entry name" value="Periplasmic binding protein-like II"/>
    <property type="match status" value="1"/>
</dbReference>
<name>A0A235CHZ7_9GAMM</name>
<dbReference type="RefSeq" id="WP_094278563.1">
    <property type="nucleotide sequence ID" value="NZ_JBLWZI010000013.1"/>
</dbReference>
<dbReference type="AlphaFoldDB" id="A0A235CHZ7"/>
<evidence type="ECO:0000313" key="7">
    <source>
        <dbReference type="EMBL" id="TDW58655.1"/>
    </source>
</evidence>
<reference evidence="6 8" key="1">
    <citation type="submission" date="2017-08" db="EMBL/GenBank/DDBJ databases">
        <title>Draft Genome Sequence of the Marine Bacterium Oceanimonas baumannii ATCC 700832.</title>
        <authorList>
            <person name="Mcclelland W.D."/>
            <person name="Brennan M.A."/>
            <person name="Trachtenberg A.M."/>
            <person name="Maclea K.S."/>
        </authorList>
    </citation>
    <scope>NUCLEOTIDE SEQUENCE [LARGE SCALE GENOMIC DNA]</scope>
    <source>
        <strain evidence="6 8">ATCC 700832</strain>
    </source>
</reference>
<dbReference type="Pfam" id="PF00126">
    <property type="entry name" value="HTH_1"/>
    <property type="match status" value="1"/>
</dbReference>
<gene>
    <name evidence="6" type="ORF">B6S09_11185</name>
    <name evidence="7" type="ORF">LY04_02006</name>
</gene>
<dbReference type="OrthoDB" id="9786526at2"/>